<organism evidence="2 3">
    <name type="scientific">Peribacillus loiseleuriae</name>
    <dbReference type="NCBI Taxonomy" id="1679170"/>
    <lineage>
        <taxon>Bacteria</taxon>
        <taxon>Bacillati</taxon>
        <taxon>Bacillota</taxon>
        <taxon>Bacilli</taxon>
        <taxon>Bacillales</taxon>
        <taxon>Bacillaceae</taxon>
        <taxon>Peribacillus</taxon>
    </lineage>
</organism>
<evidence type="ECO:0000256" key="1">
    <source>
        <dbReference type="SAM" id="Phobius"/>
    </source>
</evidence>
<dbReference type="PATRIC" id="fig|1679170.3.peg.439"/>
<sequence length="64" mass="6652">MKISMVLVIIIGIVSAISTIALTGKGDQDYSKATKGNLMNLTLIYVGLGVISAIGIAYVLIKLA</sequence>
<comment type="caution">
    <text evidence="2">The sequence shown here is derived from an EMBL/GenBank/DDBJ whole genome shotgun (WGS) entry which is preliminary data.</text>
</comment>
<dbReference type="AlphaFoldDB" id="A0A0K9GQG4"/>
<protein>
    <recommendedName>
        <fullName evidence="4">Group-specific protein</fullName>
    </recommendedName>
</protein>
<proteinExistence type="predicted"/>
<evidence type="ECO:0000313" key="3">
    <source>
        <dbReference type="Proteomes" id="UP000037146"/>
    </source>
</evidence>
<reference evidence="3" key="1">
    <citation type="submission" date="2015-07" db="EMBL/GenBank/DDBJ databases">
        <title>Genome sequencing project for genomic taxonomy and phylogenomics of Bacillus-like bacteria.</title>
        <authorList>
            <person name="Liu B."/>
            <person name="Wang J."/>
            <person name="Zhu Y."/>
            <person name="Liu G."/>
            <person name="Chen Q."/>
            <person name="Chen Z."/>
            <person name="Lan J."/>
            <person name="Che J."/>
            <person name="Ge C."/>
            <person name="Shi H."/>
            <person name="Pan Z."/>
            <person name="Liu X."/>
        </authorList>
    </citation>
    <scope>NUCLEOTIDE SEQUENCE [LARGE SCALE GENOMIC DNA]</scope>
    <source>
        <strain evidence="3">FJAT-27997</strain>
    </source>
</reference>
<dbReference type="RefSeq" id="WP_049679802.1">
    <property type="nucleotide sequence ID" value="NZ_LFZW01000001.1"/>
</dbReference>
<evidence type="ECO:0000313" key="2">
    <source>
        <dbReference type="EMBL" id="KMY48477.1"/>
    </source>
</evidence>
<dbReference type="Proteomes" id="UP000037146">
    <property type="component" value="Unassembled WGS sequence"/>
</dbReference>
<evidence type="ECO:0008006" key="4">
    <source>
        <dbReference type="Google" id="ProtNLM"/>
    </source>
</evidence>
<feature type="transmembrane region" description="Helical" evidence="1">
    <location>
        <begin position="39"/>
        <end position="61"/>
    </location>
</feature>
<keyword evidence="1" id="KW-1133">Transmembrane helix</keyword>
<gene>
    <name evidence="2" type="ORF">AC625_02235</name>
</gene>
<accession>A0A0K9GQG4</accession>
<name>A0A0K9GQG4_9BACI</name>
<keyword evidence="1" id="KW-0472">Membrane</keyword>
<keyword evidence="3" id="KW-1185">Reference proteome</keyword>
<dbReference type="OrthoDB" id="2939536at2"/>
<keyword evidence="1" id="KW-0812">Transmembrane</keyword>
<dbReference type="EMBL" id="LFZW01000001">
    <property type="protein sequence ID" value="KMY48477.1"/>
    <property type="molecule type" value="Genomic_DNA"/>
</dbReference>